<proteinExistence type="predicted"/>
<dbReference type="Gene3D" id="1.25.40.20">
    <property type="entry name" value="Ankyrin repeat-containing domain"/>
    <property type="match status" value="1"/>
</dbReference>
<accession>S4W1K7</accession>
<reference evidence="2 3" key="1">
    <citation type="journal article" date="2013" name="Science">
        <title>Pandoraviruses: amoeba viruses with genomes up to 2.5 Mb reaching that of parasitic eukaryotes.</title>
        <authorList>
            <person name="Philippe N."/>
            <person name="Legendre M."/>
            <person name="Doutre G."/>
            <person name="Coute Y."/>
            <person name="Poirot O."/>
            <person name="Lescot M."/>
            <person name="Arslan D."/>
            <person name="Seltzer V."/>
            <person name="Bertaux L."/>
            <person name="Bruley C."/>
            <person name="Garin J."/>
            <person name="Claverie J.M."/>
            <person name="Abergel C."/>
        </authorList>
    </citation>
    <scope>NUCLEOTIDE SEQUENCE [LARGE SCALE GENOMIC DNA]</scope>
</reference>
<dbReference type="SUPFAM" id="SSF81383">
    <property type="entry name" value="F-box domain"/>
    <property type="match status" value="1"/>
</dbReference>
<evidence type="ECO:0000313" key="3">
    <source>
        <dbReference type="Proteomes" id="UP000204584"/>
    </source>
</evidence>
<dbReference type="KEGG" id="vg:16607478"/>
<protein>
    <submittedName>
        <fullName evidence="2">Ankyrin repeat domain containing protein</fullName>
    </submittedName>
</protein>
<gene>
    <name evidence="2" type="ORF">psal_cds_1314</name>
</gene>
<dbReference type="PANTHER" id="PTHR46586">
    <property type="entry name" value="ANKYRIN REPEAT-CONTAINING PROTEIN"/>
    <property type="match status" value="1"/>
</dbReference>
<dbReference type="GeneID" id="16607478"/>
<dbReference type="Gene3D" id="1.20.1280.50">
    <property type="match status" value="1"/>
</dbReference>
<feature type="domain" description="F-box" evidence="1">
    <location>
        <begin position="5"/>
        <end position="41"/>
    </location>
</feature>
<sequence length="249" mass="27409">MDDMLPDELLVRVLAFLPCAFQSDTCAFVCRRWHSVLSDRAAMGRINCQTRTQAPGSWGAARRARRQRHGEGIKYAVEWESGGVLCLENYKQQRVITYTLSRESGVSRTVAWRRRDRAPAACERAAAVGHTDCVVYAIGRGCCKSKRACNAAALYGRIDTIKWLLDQGFVVDPASACRAAVAGGHADCLAFVHARKPNALAGCNWADAIRRGHTDVVRYGHRHGYVPESSVSLAIEYNRNDILACLLGA</sequence>
<dbReference type="InterPro" id="IPR052050">
    <property type="entry name" value="SecEffector_AnkRepeat"/>
</dbReference>
<evidence type="ECO:0000313" key="2">
    <source>
        <dbReference type="EMBL" id="AGO85691.1"/>
    </source>
</evidence>
<organism evidence="2 3">
    <name type="scientific">Pandoravirus salinus</name>
    <dbReference type="NCBI Taxonomy" id="1349410"/>
    <lineage>
        <taxon>Viruses</taxon>
        <taxon>Pandoravirus</taxon>
    </lineage>
</organism>
<dbReference type="InterPro" id="IPR036047">
    <property type="entry name" value="F-box-like_dom_sf"/>
</dbReference>
<evidence type="ECO:0000259" key="1">
    <source>
        <dbReference type="Pfam" id="PF12937"/>
    </source>
</evidence>
<dbReference type="EMBL" id="KC977571">
    <property type="protein sequence ID" value="AGO85691.1"/>
    <property type="molecule type" value="Genomic_DNA"/>
</dbReference>
<dbReference type="PANTHER" id="PTHR46586:SF3">
    <property type="entry name" value="ANKYRIN REPEAT-CONTAINING PROTEIN"/>
    <property type="match status" value="1"/>
</dbReference>
<keyword evidence="3" id="KW-1185">Reference proteome</keyword>
<name>S4W1K7_9VIRU</name>
<dbReference type="InterPro" id="IPR036770">
    <property type="entry name" value="Ankyrin_rpt-contain_sf"/>
</dbReference>
<dbReference type="RefSeq" id="YP_008438770.1">
    <property type="nucleotide sequence ID" value="NC_022098.1"/>
</dbReference>
<dbReference type="SUPFAM" id="SSF48403">
    <property type="entry name" value="Ankyrin repeat"/>
    <property type="match status" value="1"/>
</dbReference>
<dbReference type="Proteomes" id="UP000204584">
    <property type="component" value="Segment"/>
</dbReference>
<dbReference type="Pfam" id="PF12937">
    <property type="entry name" value="F-box-like"/>
    <property type="match status" value="1"/>
</dbReference>
<dbReference type="InterPro" id="IPR001810">
    <property type="entry name" value="F-box_dom"/>
</dbReference>